<dbReference type="GO" id="GO:0051301">
    <property type="term" value="P:cell division"/>
    <property type="evidence" value="ECO:0007669"/>
    <property type="project" value="UniProtKB-KW"/>
</dbReference>
<keyword evidence="3" id="KW-0131">Cell cycle</keyword>
<keyword evidence="3" id="KW-0132">Cell division</keyword>
<dbReference type="InterPro" id="IPR036707">
    <property type="entry name" value="MinE_sf"/>
</dbReference>
<organism evidence="3 4">
    <name type="scientific">Dorea acetigenes</name>
    <dbReference type="NCBI Taxonomy" id="2981787"/>
    <lineage>
        <taxon>Bacteria</taxon>
        <taxon>Bacillati</taxon>
        <taxon>Bacillota</taxon>
        <taxon>Clostridia</taxon>
        <taxon>Lachnospirales</taxon>
        <taxon>Lachnospiraceae</taxon>
        <taxon>Dorea</taxon>
    </lineage>
</organism>
<comment type="caution">
    <text evidence="3">The sequence shown here is derived from an EMBL/GenBank/DDBJ whole genome shotgun (WGS) entry which is preliminary data.</text>
</comment>
<dbReference type="InterPro" id="IPR005527">
    <property type="entry name" value="MinE"/>
</dbReference>
<dbReference type="EMBL" id="JAOQJU010000002">
    <property type="protein sequence ID" value="MCU6685493.1"/>
    <property type="molecule type" value="Genomic_DNA"/>
</dbReference>
<sequence length="70" mass="7833">MAGKSSVAIAKDRLKVLVISDRVQCTPDAYGRICSELQQTLSKYIEITPEDFDVSITRTHIHIKITGEKN</sequence>
<dbReference type="Proteomes" id="UP001652431">
    <property type="component" value="Unassembled WGS sequence"/>
</dbReference>
<protein>
    <submittedName>
        <fullName evidence="3">Cell division topological specificity factor MinE</fullName>
    </submittedName>
</protein>
<comment type="function">
    <text evidence="2">Prevents the cell division inhibition by proteins MinC and MinD at internal division sites while permitting inhibition at polar sites. This ensures cell division at the proper site by restricting the formation of a division septum at the midpoint of the long axis of the cell.</text>
</comment>
<comment type="similarity">
    <text evidence="1">Belongs to the MinE family.</text>
</comment>
<dbReference type="RefSeq" id="WP_158367953.1">
    <property type="nucleotide sequence ID" value="NZ_JAOQJU010000002.1"/>
</dbReference>
<evidence type="ECO:0000313" key="3">
    <source>
        <dbReference type="EMBL" id="MCU6685493.1"/>
    </source>
</evidence>
<accession>A0ABT2RJB5</accession>
<proteinExistence type="inferred from homology"/>
<evidence type="ECO:0000256" key="2">
    <source>
        <dbReference type="ARBA" id="ARBA00025265"/>
    </source>
</evidence>
<dbReference type="Gene3D" id="3.30.1070.10">
    <property type="entry name" value="Cell division topological specificity factor MinE"/>
    <property type="match status" value="1"/>
</dbReference>
<evidence type="ECO:0000313" key="4">
    <source>
        <dbReference type="Proteomes" id="UP001652431"/>
    </source>
</evidence>
<dbReference type="Pfam" id="PF03776">
    <property type="entry name" value="MinE"/>
    <property type="match status" value="1"/>
</dbReference>
<name>A0ABT2RJB5_9FIRM</name>
<reference evidence="3 4" key="1">
    <citation type="journal article" date="2021" name="ISME Commun">
        <title>Automated analysis of genomic sequences facilitates high-throughput and comprehensive description of bacteria.</title>
        <authorList>
            <person name="Hitch T.C.A."/>
        </authorList>
    </citation>
    <scope>NUCLEOTIDE SEQUENCE [LARGE SCALE GENOMIC DNA]</scope>
    <source>
        <strain evidence="3 4">Sanger_03</strain>
    </source>
</reference>
<gene>
    <name evidence="3" type="ORF">OCV99_02800</name>
</gene>
<keyword evidence="4" id="KW-1185">Reference proteome</keyword>
<evidence type="ECO:0000256" key="1">
    <source>
        <dbReference type="ARBA" id="ARBA00008168"/>
    </source>
</evidence>